<organism evidence="2 4">
    <name type="scientific">Didymodactylos carnosus</name>
    <dbReference type="NCBI Taxonomy" id="1234261"/>
    <lineage>
        <taxon>Eukaryota</taxon>
        <taxon>Metazoa</taxon>
        <taxon>Spiralia</taxon>
        <taxon>Gnathifera</taxon>
        <taxon>Rotifera</taxon>
        <taxon>Eurotatoria</taxon>
        <taxon>Bdelloidea</taxon>
        <taxon>Philodinida</taxon>
        <taxon>Philodinidae</taxon>
        <taxon>Didymodactylos</taxon>
    </lineage>
</organism>
<comment type="caution">
    <text evidence="2">The sequence shown here is derived from an EMBL/GenBank/DDBJ whole genome shotgun (WGS) entry which is preliminary data.</text>
</comment>
<proteinExistence type="predicted"/>
<dbReference type="EMBL" id="CAJNOQ010012223">
    <property type="protein sequence ID" value="CAF1294923.1"/>
    <property type="molecule type" value="Genomic_DNA"/>
</dbReference>
<evidence type="ECO:0000313" key="2">
    <source>
        <dbReference type="EMBL" id="CAF1294923.1"/>
    </source>
</evidence>
<evidence type="ECO:0000313" key="4">
    <source>
        <dbReference type="Proteomes" id="UP000663829"/>
    </source>
</evidence>
<evidence type="ECO:0000256" key="1">
    <source>
        <dbReference type="SAM" id="MobiDB-lite"/>
    </source>
</evidence>
<dbReference type="EMBL" id="CAJOBC010034541">
    <property type="protein sequence ID" value="CAF4107588.1"/>
    <property type="molecule type" value="Genomic_DNA"/>
</dbReference>
<dbReference type="AlphaFoldDB" id="A0A815D9J9"/>
<sequence>MYLIRAHIIMTIHRLYRDVYEGQVVKLSVPDLEPYTTNINKSELLKNIMWLERNIASPSPDLILGIKRSVLVYWSDDYNKYVFSSRLNTIFYRIDNDGTLFVTANPDTVGKEFSVRVEERRRSGNDLFHITYRLVVYTVSNAACDNYINVFSGVPFLLTCTVAFQIYPYDTVDIQYNIEHTMKHNWYKKDMDGVNFFNSNNVFRNITRKQTCGSYISQLSLNYTPRLEEDRALFTCMLLRYIASFLFHDINRLGVAGAQLLESNIDVLIMSERNSFYCTTELRVYFGPIVRLDYEKFQDTITVKEDERVRVGCPFICRPQCLYKFFRNGKLWNRSHASVHTEEFPQSRENYRIECIAQHPYFAIRWVSKTFEIIISPSSDVAIGSPKLHRRSYGSGVPTIESVDSISGIHAEIPQMKESSQHANDSNEEFKKMRDINKVFAVNVLKHKTQVIGLNHKLTCPLYRKANDEIITTLSLFVPQHEQEQRIDNTIDEADFTNNIENSKSDRSSRVPSNASKETHFVSVQESSYRLALKEKHRKPHETFLQSRVDQLPTKVSRIQRTGIKDVISNQTSETTISSVSSTVASMVSIVPEESEFIIHPQKLDISKHGKDSFASFLIAQTNSRLRRGRSNYHIRT</sequence>
<protein>
    <submittedName>
        <fullName evidence="2">Uncharacterized protein</fullName>
    </submittedName>
</protein>
<gene>
    <name evidence="2" type="ORF">GPM918_LOCUS28226</name>
    <name evidence="3" type="ORF">SRO942_LOCUS28700</name>
</gene>
<feature type="compositionally biased region" description="Polar residues" evidence="1">
    <location>
        <begin position="510"/>
        <end position="519"/>
    </location>
</feature>
<reference evidence="2" key="1">
    <citation type="submission" date="2021-02" db="EMBL/GenBank/DDBJ databases">
        <authorList>
            <person name="Nowell W R."/>
        </authorList>
    </citation>
    <scope>NUCLEOTIDE SEQUENCE</scope>
</reference>
<keyword evidence="4" id="KW-1185">Reference proteome</keyword>
<accession>A0A815D9J9</accession>
<feature type="region of interest" description="Disordered" evidence="1">
    <location>
        <begin position="500"/>
        <end position="519"/>
    </location>
</feature>
<dbReference type="Proteomes" id="UP000681722">
    <property type="component" value="Unassembled WGS sequence"/>
</dbReference>
<dbReference type="Proteomes" id="UP000663829">
    <property type="component" value="Unassembled WGS sequence"/>
</dbReference>
<evidence type="ECO:0000313" key="3">
    <source>
        <dbReference type="EMBL" id="CAF4107588.1"/>
    </source>
</evidence>
<name>A0A815D9J9_9BILA</name>